<feature type="domain" description="C2H2-type" evidence="12">
    <location>
        <begin position="493"/>
        <end position="516"/>
    </location>
</feature>
<evidence type="ECO:0000256" key="8">
    <source>
        <dbReference type="ARBA" id="ARBA00023163"/>
    </source>
</evidence>
<feature type="domain" description="C2H2-type" evidence="12">
    <location>
        <begin position="368"/>
        <end position="395"/>
    </location>
</feature>
<dbReference type="OrthoDB" id="6077919at2759"/>
<evidence type="ECO:0000256" key="9">
    <source>
        <dbReference type="ARBA" id="ARBA00023242"/>
    </source>
</evidence>
<dbReference type="EMBL" id="GAMC01003421">
    <property type="protein sequence ID" value="JAC03135.1"/>
    <property type="molecule type" value="mRNA"/>
</dbReference>
<dbReference type="AlphaFoldDB" id="W8CCM8"/>
<keyword evidence="6" id="KW-0805">Transcription regulation</keyword>
<keyword evidence="5" id="KW-0862">Zinc</keyword>
<dbReference type="PANTHER" id="PTHR16515:SF49">
    <property type="entry name" value="GASTRULA ZINC FINGER PROTEIN XLCGF49.1-LIKE-RELATED"/>
    <property type="match status" value="1"/>
</dbReference>
<dbReference type="Gene3D" id="3.30.160.60">
    <property type="entry name" value="Classic Zinc Finger"/>
    <property type="match status" value="4"/>
</dbReference>
<dbReference type="Pfam" id="PF00096">
    <property type="entry name" value="zf-C2H2"/>
    <property type="match status" value="6"/>
</dbReference>
<evidence type="ECO:0000313" key="14">
    <source>
        <dbReference type="EMBL" id="JAC03135.1"/>
    </source>
</evidence>
<evidence type="ECO:0000256" key="6">
    <source>
        <dbReference type="ARBA" id="ARBA00023015"/>
    </source>
</evidence>
<feature type="domain" description="C2H2-type" evidence="12">
    <location>
        <begin position="397"/>
        <end position="424"/>
    </location>
</feature>
<dbReference type="SMART" id="SM00355">
    <property type="entry name" value="ZnF_C2H2"/>
    <property type="match status" value="8"/>
</dbReference>
<keyword evidence="8" id="KW-0804">Transcription</keyword>
<evidence type="ECO:0000256" key="3">
    <source>
        <dbReference type="ARBA" id="ARBA00022737"/>
    </source>
</evidence>
<feature type="domain" description="C2H2-type" evidence="12">
    <location>
        <begin position="284"/>
        <end position="312"/>
    </location>
</feature>
<protein>
    <submittedName>
        <fullName evidence="14">Serendipity locus protein delta</fullName>
    </submittedName>
</protein>
<evidence type="ECO:0000256" key="10">
    <source>
        <dbReference type="PROSITE-ProRule" id="PRU00042"/>
    </source>
</evidence>
<evidence type="ECO:0000259" key="12">
    <source>
        <dbReference type="PROSITE" id="PS50157"/>
    </source>
</evidence>
<evidence type="ECO:0000256" key="1">
    <source>
        <dbReference type="ARBA" id="ARBA00004123"/>
    </source>
</evidence>
<feature type="domain" description="C2H2-type" evidence="12">
    <location>
        <begin position="340"/>
        <end position="367"/>
    </location>
</feature>
<dbReference type="PROSITE" id="PS50808">
    <property type="entry name" value="ZF_BED"/>
    <property type="match status" value="1"/>
</dbReference>
<feature type="compositionally biased region" description="Acidic residues" evidence="11">
    <location>
        <begin position="251"/>
        <end position="273"/>
    </location>
</feature>
<evidence type="ECO:0000256" key="7">
    <source>
        <dbReference type="ARBA" id="ARBA00023125"/>
    </source>
</evidence>
<keyword evidence="3" id="KW-0677">Repeat</keyword>
<evidence type="ECO:0000256" key="11">
    <source>
        <dbReference type="SAM" id="MobiDB-lite"/>
    </source>
</evidence>
<dbReference type="PANTHER" id="PTHR16515">
    <property type="entry name" value="PR DOMAIN ZINC FINGER PROTEIN"/>
    <property type="match status" value="1"/>
</dbReference>
<feature type="domain" description="C2H2-type" evidence="12">
    <location>
        <begin position="426"/>
        <end position="453"/>
    </location>
</feature>
<feature type="domain" description="BED-type" evidence="13">
    <location>
        <begin position="41"/>
        <end position="92"/>
    </location>
</feature>
<accession>W8CCM8</accession>
<dbReference type="PROSITE" id="PS50157">
    <property type="entry name" value="ZINC_FINGER_C2H2_2"/>
    <property type="match status" value="7"/>
</dbReference>
<dbReference type="GO" id="GO:0003677">
    <property type="term" value="F:DNA binding"/>
    <property type="evidence" value="ECO:0007669"/>
    <property type="project" value="UniProtKB-KW"/>
</dbReference>
<proteinExistence type="evidence at transcript level"/>
<dbReference type="InterPro" id="IPR003656">
    <property type="entry name" value="Znf_BED"/>
</dbReference>
<dbReference type="GO" id="GO:0008270">
    <property type="term" value="F:zinc ion binding"/>
    <property type="evidence" value="ECO:0007669"/>
    <property type="project" value="UniProtKB-KW"/>
</dbReference>
<dbReference type="GO" id="GO:0010468">
    <property type="term" value="P:regulation of gene expression"/>
    <property type="evidence" value="ECO:0007669"/>
    <property type="project" value="TreeGrafter"/>
</dbReference>
<keyword evidence="7" id="KW-0238">DNA-binding</keyword>
<sequence>ASDGQLFSFQLRPRPLINFLKSNYFIKLITVFGAAFKFYIMRVSAVWQHFDKVDGGRRVKCKECNKLLKYNKSTTTLSFHLRAMHGIDTTRSKTQLEYSDPAGTIRELTSEYCFLCGKSNKQSNQTFQNIETCKVPASGKPIQVVLKHLANCVKTNLVFQGVACICMECCDELAEYDNLMVNLLSFQKRLTERLRSVLSGELKLEQVDYDESIAEAMIVEDDGQIEDAFNPDLDAKEELIEIVGNEENVESTNIEDDESFQSDKDIDDGDDEWTTEKNVGERSQECVVCGLIFKSKAELQRHINSAHDIKQFVCNICGAVRRDEEYLELHMNIHEGKTENECRYCDKRFTRPVNTLRHMRKHWDKKEYQCEKCGERFSLDNMLYNHRMRHEAEENPLICSICNQSFRSRKTYNHHMLIHQENRPRHQCTHCSKSFTERYTLKMHMRTHNIELPSCRSQVTQFLEEQEQEQNETKEAVSMLISKFETASPEKEFRCVICSRVFENKENLEKHLESDHDVILTDEHNN</sequence>
<keyword evidence="2" id="KW-0479">Metal-binding</keyword>
<keyword evidence="4 10" id="KW-0863">Zinc-finger</keyword>
<reference evidence="14" key="2">
    <citation type="journal article" date="2014" name="BMC Genomics">
        <title>A genomic perspective to assessing quality of mass-reared SIT flies used in Mediterranean fruit fly (Ceratitis capitata) eradication in California.</title>
        <authorList>
            <person name="Calla B."/>
            <person name="Hall B."/>
            <person name="Hou S."/>
            <person name="Geib S.M."/>
        </authorList>
    </citation>
    <scope>NUCLEOTIDE SEQUENCE</scope>
</reference>
<feature type="region of interest" description="Disordered" evidence="11">
    <location>
        <begin position="251"/>
        <end position="277"/>
    </location>
</feature>
<reference evidence="14" key="1">
    <citation type="submission" date="2013-07" db="EMBL/GenBank/DDBJ databases">
        <authorList>
            <person name="Geib S."/>
        </authorList>
    </citation>
    <scope>NUCLEOTIDE SEQUENCE</scope>
</reference>
<gene>
    <name evidence="14" type="primary">SRYD</name>
</gene>
<dbReference type="SMART" id="SM00614">
    <property type="entry name" value="ZnF_BED"/>
    <property type="match status" value="1"/>
</dbReference>
<evidence type="ECO:0000256" key="2">
    <source>
        <dbReference type="ARBA" id="ARBA00022723"/>
    </source>
</evidence>
<dbReference type="Pfam" id="PF02892">
    <property type="entry name" value="zf-BED"/>
    <property type="match status" value="1"/>
</dbReference>
<comment type="subcellular location">
    <subcellularLocation>
        <location evidence="1">Nucleus</location>
    </subcellularLocation>
</comment>
<dbReference type="PROSITE" id="PS00028">
    <property type="entry name" value="ZINC_FINGER_C2H2_1"/>
    <property type="match status" value="6"/>
</dbReference>
<evidence type="ECO:0000256" key="4">
    <source>
        <dbReference type="ARBA" id="ARBA00022771"/>
    </source>
</evidence>
<dbReference type="InterPro" id="IPR036236">
    <property type="entry name" value="Znf_C2H2_sf"/>
</dbReference>
<organism evidence="14">
    <name type="scientific">Ceratitis capitata</name>
    <name type="common">Mediterranean fruit fly</name>
    <name type="synonym">Tephritis capitata</name>
    <dbReference type="NCBI Taxonomy" id="7213"/>
    <lineage>
        <taxon>Eukaryota</taxon>
        <taxon>Metazoa</taxon>
        <taxon>Ecdysozoa</taxon>
        <taxon>Arthropoda</taxon>
        <taxon>Hexapoda</taxon>
        <taxon>Insecta</taxon>
        <taxon>Pterygota</taxon>
        <taxon>Neoptera</taxon>
        <taxon>Endopterygota</taxon>
        <taxon>Diptera</taxon>
        <taxon>Brachycera</taxon>
        <taxon>Muscomorpha</taxon>
        <taxon>Tephritoidea</taxon>
        <taxon>Tephritidae</taxon>
        <taxon>Ceratitis</taxon>
        <taxon>Ceratitis</taxon>
    </lineage>
</organism>
<evidence type="ECO:0000256" key="5">
    <source>
        <dbReference type="ARBA" id="ARBA00022833"/>
    </source>
</evidence>
<dbReference type="GO" id="GO:0005634">
    <property type="term" value="C:nucleus"/>
    <property type="evidence" value="ECO:0007669"/>
    <property type="project" value="UniProtKB-SubCell"/>
</dbReference>
<dbReference type="InterPro" id="IPR050331">
    <property type="entry name" value="Zinc_finger"/>
</dbReference>
<dbReference type="SUPFAM" id="SSF57667">
    <property type="entry name" value="beta-beta-alpha zinc fingers"/>
    <property type="match status" value="4"/>
</dbReference>
<dbReference type="InterPro" id="IPR013087">
    <property type="entry name" value="Znf_C2H2_type"/>
</dbReference>
<keyword evidence="9" id="KW-0539">Nucleus</keyword>
<evidence type="ECO:0000259" key="13">
    <source>
        <dbReference type="PROSITE" id="PS50808"/>
    </source>
</evidence>
<feature type="non-terminal residue" evidence="14">
    <location>
        <position position="1"/>
    </location>
</feature>
<name>W8CCM8_CERCA</name>
<feature type="domain" description="C2H2-type" evidence="12">
    <location>
        <begin position="312"/>
        <end position="339"/>
    </location>
</feature>